<dbReference type="EMBL" id="CP097160">
    <property type="protein sequence ID" value="UQN14839.1"/>
    <property type="molecule type" value="Genomic_DNA"/>
</dbReference>
<dbReference type="Gene3D" id="3.60.70.12">
    <property type="entry name" value="L-amino peptidase D-ALA esterase/amidase"/>
    <property type="match status" value="1"/>
</dbReference>
<organism evidence="3">
    <name type="scientific">Gulosibacter sediminis</name>
    <dbReference type="NCBI Taxonomy" id="1729695"/>
    <lineage>
        <taxon>Bacteria</taxon>
        <taxon>Bacillati</taxon>
        <taxon>Actinomycetota</taxon>
        <taxon>Actinomycetes</taxon>
        <taxon>Micrococcales</taxon>
        <taxon>Microbacteriaceae</taxon>
        <taxon>Gulosibacter</taxon>
    </lineage>
</organism>
<evidence type="ECO:0000313" key="3">
    <source>
        <dbReference type="EMBL" id="UQN14839.1"/>
    </source>
</evidence>
<dbReference type="InterPro" id="IPR016117">
    <property type="entry name" value="ArgJ-like_dom_sf"/>
</dbReference>
<name>A0ABY4MXT9_9MICO</name>
<sequence>MTHLNLLPQSDWDAAPRTTARSSFADLEINDDAARTPTSGSGRDVVEFDFPGVRVGTAEYADGPTGVTVVEFDGGARTAIDDRGGAVGITGRYGYNSAIALTGGSVQGLAAASGVTDAIMAEQGRKTGFADLVAVSGACIYDFAVRDNAIAPDNALGRAAHANARAGQVPIGRVGAGVAASCGKMSPSSTEWAGQGAAFVQVGDLKVLAIVVVNAVGVVLDRDGRVLRGNLQPDGTRRHPITDSLLAFDGEGQDAARAFQRGNTTISTVVTNAKLNDIDLRQLATQVHSSMHRAIQPFHTALDGDTLFLATTDEVELPSYDPRQTLSPSVASVGAIASEVMWNAIIESAR</sequence>
<gene>
    <name evidence="3" type="ORF">M3M28_12475</name>
</gene>
<accession>A0ABY4MXT9</accession>
<dbReference type="InterPro" id="IPR005321">
    <property type="entry name" value="Peptidase_S58_DmpA"/>
</dbReference>
<evidence type="ECO:0000256" key="1">
    <source>
        <dbReference type="ARBA" id="ARBA00007068"/>
    </source>
</evidence>
<dbReference type="SUPFAM" id="SSF56266">
    <property type="entry name" value="DmpA/ArgJ-like"/>
    <property type="match status" value="1"/>
</dbReference>
<feature type="region of interest" description="Disordered" evidence="2">
    <location>
        <begin position="23"/>
        <end position="42"/>
    </location>
</feature>
<reference evidence="3" key="1">
    <citation type="submission" date="2022-05" db="EMBL/GenBank/DDBJ databases">
        <title>Complete genome sequence of toluene-degrading Gulosibacter sediminis strain ACHW.36C.</title>
        <authorList>
            <person name="Wai A.C."/>
            <person name="Lai G.K."/>
            <person name="Griffin S.D."/>
            <person name="Leung F.C."/>
        </authorList>
    </citation>
    <scope>NUCLEOTIDE SEQUENCE [LARGE SCALE GENOMIC DNA]</scope>
    <source>
        <strain evidence="3">ACHW.36C</strain>
    </source>
</reference>
<protein>
    <submittedName>
        <fullName evidence="3">P1 family peptidase</fullName>
    </submittedName>
</protein>
<evidence type="ECO:0000256" key="2">
    <source>
        <dbReference type="SAM" id="MobiDB-lite"/>
    </source>
</evidence>
<dbReference type="Pfam" id="PF03576">
    <property type="entry name" value="Peptidase_S58"/>
    <property type="match status" value="1"/>
</dbReference>
<dbReference type="PANTHER" id="PTHR36512:SF3">
    <property type="entry name" value="BLR5678 PROTEIN"/>
    <property type="match status" value="1"/>
</dbReference>
<dbReference type="PANTHER" id="PTHR36512">
    <property type="entry name" value="D-AMINOPEPTIDASE"/>
    <property type="match status" value="1"/>
</dbReference>
<comment type="similarity">
    <text evidence="1">Belongs to the peptidase S58 family.</text>
</comment>
<proteinExistence type="inferred from homology"/>